<dbReference type="RefSeq" id="WP_273844168.1">
    <property type="nucleotide sequence ID" value="NZ_JAQQWT010000008.1"/>
</dbReference>
<keyword evidence="2" id="KW-1185">Reference proteome</keyword>
<organism evidence="1 2">
    <name type="scientific">Halalkalibacter alkalisediminis</name>
    <dbReference type="NCBI Taxonomy" id="935616"/>
    <lineage>
        <taxon>Bacteria</taxon>
        <taxon>Bacillati</taxon>
        <taxon>Bacillota</taxon>
        <taxon>Bacilli</taxon>
        <taxon>Bacillales</taxon>
        <taxon>Bacillaceae</taxon>
        <taxon>Halalkalibacter</taxon>
    </lineage>
</organism>
<evidence type="ECO:0000313" key="2">
    <source>
        <dbReference type="Proteomes" id="UP001589833"/>
    </source>
</evidence>
<reference evidence="1 2" key="1">
    <citation type="submission" date="2024-09" db="EMBL/GenBank/DDBJ databases">
        <authorList>
            <person name="Sun Q."/>
            <person name="Mori K."/>
        </authorList>
    </citation>
    <scope>NUCLEOTIDE SEQUENCE [LARGE SCALE GENOMIC DNA]</scope>
    <source>
        <strain evidence="1 2">NCAIM B.02301</strain>
    </source>
</reference>
<dbReference type="EMBL" id="JBHLTR010000031">
    <property type="protein sequence ID" value="MFC0560613.1"/>
    <property type="molecule type" value="Genomic_DNA"/>
</dbReference>
<accession>A0ABV6NKE9</accession>
<protein>
    <submittedName>
        <fullName evidence="1">Uncharacterized protein</fullName>
    </submittedName>
</protein>
<name>A0ABV6NKE9_9BACI</name>
<gene>
    <name evidence="1" type="ORF">ACFFH4_16610</name>
</gene>
<sequence>MNLFSNVNCLYDGKTRSFTNGKKTGRVIANICKDCKRKGEIAYETSTSDYDREVNNLNKAIRNCLIVYLQSSSFFLFEYQRARYITRDDFESEIFIYQVNADQKFVVEKTLKRNDALMDVLVKKYYESMGNGHVVDCDGIQSYK</sequence>
<comment type="caution">
    <text evidence="1">The sequence shown here is derived from an EMBL/GenBank/DDBJ whole genome shotgun (WGS) entry which is preliminary data.</text>
</comment>
<proteinExistence type="predicted"/>
<dbReference type="Proteomes" id="UP001589833">
    <property type="component" value="Unassembled WGS sequence"/>
</dbReference>
<evidence type="ECO:0000313" key="1">
    <source>
        <dbReference type="EMBL" id="MFC0560613.1"/>
    </source>
</evidence>